<dbReference type="SMART" id="SM00451">
    <property type="entry name" value="ZnF_U1"/>
    <property type="match status" value="7"/>
</dbReference>
<evidence type="ECO:0000313" key="5">
    <source>
        <dbReference type="EMBL" id="KAF5943673.1"/>
    </source>
</evidence>
<dbReference type="SMART" id="SM00355">
    <property type="entry name" value="ZnF_C2H2"/>
    <property type="match status" value="6"/>
</dbReference>
<accession>A0A7J7GSB6</accession>
<dbReference type="GO" id="GO:0008270">
    <property type="term" value="F:zinc ion binding"/>
    <property type="evidence" value="ECO:0007669"/>
    <property type="project" value="InterPro"/>
</dbReference>
<dbReference type="GO" id="GO:0003676">
    <property type="term" value="F:nucleic acid binding"/>
    <property type="evidence" value="ECO:0007669"/>
    <property type="project" value="InterPro"/>
</dbReference>
<feature type="domain" description="U1-type" evidence="4">
    <location>
        <begin position="723"/>
        <end position="757"/>
    </location>
</feature>
<dbReference type="InterPro" id="IPR003604">
    <property type="entry name" value="Matrin/U1-like-C_Znf_C2H2"/>
</dbReference>
<dbReference type="InterPro" id="IPR004345">
    <property type="entry name" value="TB2_DP1_HVA22"/>
</dbReference>
<dbReference type="InterPro" id="IPR036236">
    <property type="entry name" value="Znf_C2H2_sf"/>
</dbReference>
<feature type="domain" description="C2H2-type" evidence="3">
    <location>
        <begin position="877"/>
        <end position="901"/>
    </location>
</feature>
<keyword evidence="2" id="KW-0472">Membrane</keyword>
<gene>
    <name evidence="5" type="ORF">HYC85_017750</name>
</gene>
<reference evidence="5 6" key="2">
    <citation type="submission" date="2020-07" db="EMBL/GenBank/DDBJ databases">
        <title>Genome assembly of wild tea tree DASZ reveals pedigree and selection history of tea varieties.</title>
        <authorList>
            <person name="Zhang W."/>
        </authorList>
    </citation>
    <scope>NUCLEOTIDE SEQUENCE [LARGE SCALE GENOMIC DNA]</scope>
    <source>
        <strain evidence="6">cv. G240</strain>
        <tissue evidence="5">Leaf</tissue>
    </source>
</reference>
<feature type="transmembrane region" description="Helical" evidence="2">
    <location>
        <begin position="48"/>
        <end position="68"/>
    </location>
</feature>
<name>A0A7J7GSB6_CAMSI</name>
<feature type="domain" description="U1-type" evidence="4">
    <location>
        <begin position="1096"/>
        <end position="1130"/>
    </location>
</feature>
<feature type="domain" description="U1-type" evidence="4">
    <location>
        <begin position="595"/>
        <end position="629"/>
    </location>
</feature>
<sequence length="1357" mass="151125">MGFVSFLKLGLKCFFDFLAWPLFALVCPLYASVQAIESNSNSDMRNLVAYWIVFSLISLFELAFVKLIEWLPFWPYMKLMAICWLGIPNFKGACYVYECLIHSCLSVNLQGVIKRFVKHKDDLPLNAESFLAVAERYVKENGSEELEKLIDRSRHKTPNIDEEDVKAVTNTEEKETATAIQTFEEPNVTKEDAKAVDPKEKILSDSTHWSKFEEPYVANENAKAGELNEKNPTAATEQVNCVEPNLIQTEKKTVAASEIIEKTVTQDVRESKVVEVPAVAGGGGENKVTEIPSSEYVQREWTACHLTTMCEKNFQSHLQGRKHKAKLAAEEKEIQTFKEANVAKEDAKAMESKEKIPSDSTQRSKFKDPNVANKNTKAGELNEKNPTAAIEQVNCVELNLIQTEKKTVAASESIEKTVTQDVRENKVVEVPAAAAAGGGENKVSEVPASENVQREWTCAACHVTTMCEKNFQSHLQGRKHKAKFAAEEKEIQTTKEANVAKEDAKASKFKDSNVANKNNIAGELSEKNPAAATEQVNCVEPNLIQTEKKTVAASEIIEKTVTQDVRENKVVEVPAAAAGGGENKFMEIPASEDVQREWTCAACQVTTMCEKNFQSHLQGRKHKAKFAAEEKEIQSKFKDPNVANKNTKAGELSEKNPAAAIEQVNCVEPNLVQTEKKTVAAREIIEKTVTQDVRENKVLEVPAVAAGGGENKVTEIPASEYVQREWTCAACHLTTMCEKNFQSHLQGRKHKAKLAAEEKEMQTFKEANVAKEDAKVVESKEKILSDSTQGSKFKGPNVANKNIKAGELNEKNPGAAIEQNPVIHDLIHMIRYDGIIEKTVTQDVRQNKVMEVPAAAAGGGENKVTEIPALENVQREWTYAACQVTTMCEKNFQSHLQGRKHNAEFAVEGKEIQVKCVEELNLAQPEKKTVAASETKEQDKCVEDPNLAQTEKKTVASIEIKGKTVTAAVRENMVVEVPAATSGGGENKDVEKPALENVQKEWTCAICQVTTTCEASLMSHLYGRKHRATCAELQASKQSNKDKGCSSSTANQEQPKKPNNQNKNKKKEDKVQVNQTSEQYKQKEVKNTTGYGVNNNSQLWCIICNVKCLSEVDVASHLKGKRHLSQVQKMLPFWPYMKLMAICWSGLPHFNGACYVYECLIRLIRPCLSANPQGVIKQFVKHKEDIPLNAENFLAMAEMYVKENESEALEKLIDRKSKFKEPNVAEEDAKIVKPKEKIPAASTQWSKFKEPNVAKENAKAGELNEKNPAAATEQVKCVEEPNLSQTEKKTVASIKIEEKTMIEAVGENEVVDLLLQLVVERSKSRRDPLRRMFRKSGCVLFVRRESYVCSRAKSCSN</sequence>
<comment type="caution">
    <text evidence="5">The sequence shown here is derived from an EMBL/GenBank/DDBJ whole genome shotgun (WGS) entry which is preliminary data.</text>
</comment>
<dbReference type="Proteomes" id="UP000593564">
    <property type="component" value="Unassembled WGS sequence"/>
</dbReference>
<feature type="compositionally biased region" description="Low complexity" evidence="1">
    <location>
        <begin position="1051"/>
        <end position="1062"/>
    </location>
</feature>
<feature type="domain" description="U1-type" evidence="4">
    <location>
        <begin position="874"/>
        <end position="905"/>
    </location>
</feature>
<keyword evidence="2" id="KW-0812">Transmembrane</keyword>
<feature type="domain" description="U1-type" evidence="4">
    <location>
        <begin position="453"/>
        <end position="487"/>
    </location>
</feature>
<evidence type="ECO:0000259" key="3">
    <source>
        <dbReference type="SMART" id="SM00355"/>
    </source>
</evidence>
<reference evidence="6" key="1">
    <citation type="journal article" date="2020" name="Nat. Commun.">
        <title>Genome assembly of wild tea tree DASZ reveals pedigree and selection history of tea varieties.</title>
        <authorList>
            <person name="Zhang W."/>
            <person name="Zhang Y."/>
            <person name="Qiu H."/>
            <person name="Guo Y."/>
            <person name="Wan H."/>
            <person name="Zhang X."/>
            <person name="Scossa F."/>
            <person name="Alseekh S."/>
            <person name="Zhang Q."/>
            <person name="Wang P."/>
            <person name="Xu L."/>
            <person name="Schmidt M.H."/>
            <person name="Jia X."/>
            <person name="Li D."/>
            <person name="Zhu A."/>
            <person name="Guo F."/>
            <person name="Chen W."/>
            <person name="Ni D."/>
            <person name="Usadel B."/>
            <person name="Fernie A.R."/>
            <person name="Wen W."/>
        </authorList>
    </citation>
    <scope>NUCLEOTIDE SEQUENCE [LARGE SCALE GENOMIC DNA]</scope>
    <source>
        <strain evidence="6">cv. G240</strain>
    </source>
</reference>
<evidence type="ECO:0008006" key="7">
    <source>
        <dbReference type="Google" id="ProtNLM"/>
    </source>
</evidence>
<feature type="domain" description="C2H2-type" evidence="3">
    <location>
        <begin position="726"/>
        <end position="750"/>
    </location>
</feature>
<dbReference type="PANTHER" id="PTHR47487">
    <property type="entry name" value="OS06G0651300 PROTEIN-RELATED"/>
    <property type="match status" value="1"/>
</dbReference>
<evidence type="ECO:0000256" key="2">
    <source>
        <dbReference type="SAM" id="Phobius"/>
    </source>
</evidence>
<feature type="domain" description="C2H2-type" evidence="3">
    <location>
        <begin position="1002"/>
        <end position="1026"/>
    </location>
</feature>
<evidence type="ECO:0000259" key="4">
    <source>
        <dbReference type="SMART" id="SM00451"/>
    </source>
</evidence>
<dbReference type="Pfam" id="PF12874">
    <property type="entry name" value="zf-met"/>
    <property type="match status" value="7"/>
</dbReference>
<dbReference type="EMBL" id="JACBKZ010000008">
    <property type="protein sequence ID" value="KAF5943673.1"/>
    <property type="molecule type" value="Genomic_DNA"/>
</dbReference>
<evidence type="ECO:0000256" key="1">
    <source>
        <dbReference type="SAM" id="MobiDB-lite"/>
    </source>
</evidence>
<feature type="domain" description="U1-type" evidence="4">
    <location>
        <begin position="999"/>
        <end position="1033"/>
    </location>
</feature>
<organism evidence="5 6">
    <name type="scientific">Camellia sinensis</name>
    <name type="common">Tea plant</name>
    <name type="synonym">Thea sinensis</name>
    <dbReference type="NCBI Taxonomy" id="4442"/>
    <lineage>
        <taxon>Eukaryota</taxon>
        <taxon>Viridiplantae</taxon>
        <taxon>Streptophyta</taxon>
        <taxon>Embryophyta</taxon>
        <taxon>Tracheophyta</taxon>
        <taxon>Spermatophyta</taxon>
        <taxon>Magnoliopsida</taxon>
        <taxon>eudicotyledons</taxon>
        <taxon>Gunneridae</taxon>
        <taxon>Pentapetalae</taxon>
        <taxon>asterids</taxon>
        <taxon>Ericales</taxon>
        <taxon>Theaceae</taxon>
        <taxon>Camellia</taxon>
    </lineage>
</organism>
<feature type="domain" description="C2H2-type" evidence="3">
    <location>
        <begin position="456"/>
        <end position="480"/>
    </location>
</feature>
<feature type="region of interest" description="Disordered" evidence="1">
    <location>
        <begin position="1039"/>
        <end position="1079"/>
    </location>
</feature>
<evidence type="ECO:0000313" key="6">
    <source>
        <dbReference type="Proteomes" id="UP000593564"/>
    </source>
</evidence>
<dbReference type="InterPro" id="IPR013087">
    <property type="entry name" value="Znf_C2H2_type"/>
</dbReference>
<dbReference type="Gene3D" id="3.30.160.60">
    <property type="entry name" value="Classic Zinc Finger"/>
    <property type="match status" value="5"/>
</dbReference>
<feature type="region of interest" description="Disordered" evidence="1">
    <location>
        <begin position="343"/>
        <end position="378"/>
    </location>
</feature>
<protein>
    <recommendedName>
        <fullName evidence="7">HVA22-like protein</fullName>
    </recommendedName>
</protein>
<dbReference type="PANTHER" id="PTHR47487:SF16">
    <property type="entry name" value="C2H2-TYPE DOMAIN-CONTAINING PROTEIN"/>
    <property type="match status" value="1"/>
</dbReference>
<dbReference type="SUPFAM" id="SSF57667">
    <property type="entry name" value="beta-beta-alpha zinc fingers"/>
    <property type="match status" value="5"/>
</dbReference>
<keyword evidence="6" id="KW-1185">Reference proteome</keyword>
<feature type="transmembrane region" description="Helical" evidence="2">
    <location>
        <begin position="17"/>
        <end position="36"/>
    </location>
</feature>
<feature type="domain" description="C2H2-type" evidence="3">
    <location>
        <begin position="598"/>
        <end position="622"/>
    </location>
</feature>
<keyword evidence="2" id="KW-1133">Transmembrane helix</keyword>
<feature type="compositionally biased region" description="Basic and acidic residues" evidence="1">
    <location>
        <begin position="343"/>
        <end position="357"/>
    </location>
</feature>
<feature type="domain" description="C2H2-type" evidence="3">
    <location>
        <begin position="1099"/>
        <end position="1123"/>
    </location>
</feature>
<feature type="domain" description="U1-type" evidence="4">
    <location>
        <begin position="298"/>
        <end position="330"/>
    </location>
</feature>
<dbReference type="Pfam" id="PF03134">
    <property type="entry name" value="TB2_DP1_HVA22"/>
    <property type="match status" value="2"/>
</dbReference>
<proteinExistence type="predicted"/>